<gene>
    <name evidence="16" type="ORF">MBRA1_001893</name>
</gene>
<keyword evidence="7" id="KW-0479">Metal-binding</keyword>
<dbReference type="EMBL" id="CP119952">
    <property type="protein sequence ID" value="WFC95246.1"/>
    <property type="molecule type" value="Genomic_DNA"/>
</dbReference>
<dbReference type="CDD" id="cd22191">
    <property type="entry name" value="DPBB_RlpA_EXP_N-like"/>
    <property type="match status" value="1"/>
</dbReference>
<keyword evidence="13" id="KW-0326">Glycosidase</keyword>
<dbReference type="AlphaFoldDB" id="A0AAF0DUX2"/>
<dbReference type="InterPro" id="IPR003651">
    <property type="entry name" value="Endonuclease3_FeS-loop_motif"/>
</dbReference>
<dbReference type="GO" id="GO:0006298">
    <property type="term" value="P:mismatch repair"/>
    <property type="evidence" value="ECO:0007669"/>
    <property type="project" value="TreeGrafter"/>
</dbReference>
<sequence length="550" mass="60528">MWESRASMAKSNALPRSKKASSKNFAFLQKPKGSQLTQTPALLPLRQHHAHYHRPQLLDHLEGFDRLLSWFEKEEHSRNMPWRREWIDVNERRAKRARTDNNEPQMDLHEELKRRAYQVWISEIMLQQTRVETVRDYWQAWMERWPSIEALADAAPDDVLAAWRGLGYYSRATRIHQAAKSVVQDPELQGMLPDHVEDLQRKVPGVGPYTAGAISSIVFGHAVPILDGNVARVLSRQIALYADPKAKQTTDLLWETARLLVIRAATSSGVACDENDDAPEPSAIPGKWNQGLMELGSTLCTPTKPDCESCPIQATCMAYAEGKTNASQPAAPSEPTDIEDLCTFCDDLPEAVPSSTDLKKEASPQTSTPGGPAKKAMKQTTLFGTAPPPKPGPKFSAETTPKSPPEALAAQKYMKFTTVFVAALAVAGLVSAEAPLRSHELKARHASENGMEKRNSGKLTWYAGYMLDSPACGGPTPSDSDLIVAVAQNGGYGSCNQEVELSYHGKSVKAKIRDYCDGCGYGHFDATKGLFSHFADLDEGVLTGLNFKLL</sequence>
<dbReference type="Gene3D" id="2.40.40.10">
    <property type="entry name" value="RlpA-like domain"/>
    <property type="match status" value="1"/>
</dbReference>
<evidence type="ECO:0000256" key="13">
    <source>
        <dbReference type="ARBA" id="ARBA00023295"/>
    </source>
</evidence>
<dbReference type="GO" id="GO:0005634">
    <property type="term" value="C:nucleus"/>
    <property type="evidence" value="ECO:0007669"/>
    <property type="project" value="TreeGrafter"/>
</dbReference>
<feature type="region of interest" description="Disordered" evidence="14">
    <location>
        <begin position="1"/>
        <end position="21"/>
    </location>
</feature>
<dbReference type="InterPro" id="IPR036908">
    <property type="entry name" value="RlpA-like_sf"/>
</dbReference>
<evidence type="ECO:0000256" key="6">
    <source>
        <dbReference type="ARBA" id="ARBA00022485"/>
    </source>
</evidence>
<dbReference type="EC" id="3.2.2.31" evidence="4"/>
<comment type="catalytic activity">
    <reaction evidence="1">
        <text>Hydrolyzes free adenine bases from 7,8-dihydro-8-oxoguanine:adenine mismatched double-stranded DNA, leaving an apurinic site.</text>
        <dbReference type="EC" id="3.2.2.31"/>
    </reaction>
</comment>
<dbReference type="SMART" id="SM00478">
    <property type="entry name" value="ENDO3c"/>
    <property type="match status" value="1"/>
</dbReference>
<keyword evidence="8" id="KW-0227">DNA damage</keyword>
<dbReference type="CDD" id="cd00056">
    <property type="entry name" value="ENDO3c"/>
    <property type="match status" value="1"/>
</dbReference>
<evidence type="ECO:0000256" key="9">
    <source>
        <dbReference type="ARBA" id="ARBA00022801"/>
    </source>
</evidence>
<evidence type="ECO:0000256" key="8">
    <source>
        <dbReference type="ARBA" id="ARBA00022763"/>
    </source>
</evidence>
<feature type="region of interest" description="Disordered" evidence="14">
    <location>
        <begin position="353"/>
        <end position="403"/>
    </location>
</feature>
<proteinExistence type="inferred from homology"/>
<evidence type="ECO:0000256" key="10">
    <source>
        <dbReference type="ARBA" id="ARBA00023004"/>
    </source>
</evidence>
<protein>
    <recommendedName>
        <fullName evidence="5">Adenine DNA glycosylase</fullName>
        <ecNumber evidence="4">3.2.2.31</ecNumber>
    </recommendedName>
</protein>
<dbReference type="PANTHER" id="PTHR42944:SF1">
    <property type="entry name" value="ADENINE DNA GLYCOSYLASE"/>
    <property type="match status" value="1"/>
</dbReference>
<comment type="cofactor">
    <cofactor evidence="2">
        <name>[4Fe-4S] cluster</name>
        <dbReference type="ChEBI" id="CHEBI:49883"/>
    </cofactor>
</comment>
<keyword evidence="17" id="KW-1185">Reference proteome</keyword>
<evidence type="ECO:0000256" key="12">
    <source>
        <dbReference type="ARBA" id="ARBA00023204"/>
    </source>
</evidence>
<dbReference type="GO" id="GO:0035485">
    <property type="term" value="F:adenine/guanine mispair binding"/>
    <property type="evidence" value="ECO:0007669"/>
    <property type="project" value="TreeGrafter"/>
</dbReference>
<reference evidence="16" key="1">
    <citation type="submission" date="2023-03" db="EMBL/GenBank/DDBJ databases">
        <title>Mating type loci evolution in Malassezia.</title>
        <authorList>
            <person name="Coelho M.A."/>
        </authorList>
    </citation>
    <scope>NUCLEOTIDE SEQUENCE</scope>
    <source>
        <strain evidence="16">CBS 14135</strain>
    </source>
</reference>
<keyword evidence="9" id="KW-0378">Hydrolase</keyword>
<dbReference type="FunFam" id="1.10.340.30:FF:000002">
    <property type="entry name" value="Adenine DNA glycosylase"/>
    <property type="match status" value="1"/>
</dbReference>
<dbReference type="InterPro" id="IPR023170">
    <property type="entry name" value="HhH_base_excis_C"/>
</dbReference>
<dbReference type="GO" id="GO:0046872">
    <property type="term" value="F:metal ion binding"/>
    <property type="evidence" value="ECO:0007669"/>
    <property type="project" value="UniProtKB-KW"/>
</dbReference>
<evidence type="ECO:0000256" key="5">
    <source>
        <dbReference type="ARBA" id="ARBA00022023"/>
    </source>
</evidence>
<feature type="domain" description="HhH-GPD" evidence="15">
    <location>
        <begin position="125"/>
        <end position="298"/>
    </location>
</feature>
<keyword evidence="10" id="KW-0408">Iron</keyword>
<dbReference type="InterPro" id="IPR044298">
    <property type="entry name" value="MIG/MutY"/>
</dbReference>
<dbReference type="Pfam" id="PF00730">
    <property type="entry name" value="HhH-GPD"/>
    <property type="match status" value="1"/>
</dbReference>
<keyword evidence="11" id="KW-0411">Iron-sulfur</keyword>
<dbReference type="Gene3D" id="1.10.340.30">
    <property type="entry name" value="Hypothetical protein, domain 2"/>
    <property type="match status" value="1"/>
</dbReference>
<evidence type="ECO:0000259" key="15">
    <source>
        <dbReference type="SMART" id="SM00478"/>
    </source>
</evidence>
<dbReference type="PANTHER" id="PTHR42944">
    <property type="entry name" value="ADENINE DNA GLYCOSYLASE"/>
    <property type="match status" value="1"/>
</dbReference>
<dbReference type="SMART" id="SM00525">
    <property type="entry name" value="FES"/>
    <property type="match status" value="1"/>
</dbReference>
<dbReference type="GO" id="GO:0034039">
    <property type="term" value="F:8-oxo-7,8-dihydroguanine DNA N-glycosylase activity"/>
    <property type="evidence" value="ECO:0007669"/>
    <property type="project" value="TreeGrafter"/>
</dbReference>
<comment type="similarity">
    <text evidence="3">Belongs to the Nth/MutY family.</text>
</comment>
<evidence type="ECO:0000256" key="3">
    <source>
        <dbReference type="ARBA" id="ARBA00008343"/>
    </source>
</evidence>
<evidence type="ECO:0000256" key="4">
    <source>
        <dbReference type="ARBA" id="ARBA00012045"/>
    </source>
</evidence>
<evidence type="ECO:0000256" key="7">
    <source>
        <dbReference type="ARBA" id="ARBA00022723"/>
    </source>
</evidence>
<dbReference type="SUPFAM" id="SSF50685">
    <property type="entry name" value="Barwin-like endoglucanases"/>
    <property type="match status" value="1"/>
</dbReference>
<dbReference type="GO" id="GO:0006285">
    <property type="term" value="P:base-excision repair, AP site formation"/>
    <property type="evidence" value="ECO:0007669"/>
    <property type="project" value="UniProtKB-ARBA"/>
</dbReference>
<dbReference type="InterPro" id="IPR003265">
    <property type="entry name" value="HhH-GPD_domain"/>
</dbReference>
<dbReference type="Gene3D" id="1.10.1670.10">
    <property type="entry name" value="Helix-hairpin-Helix base-excision DNA repair enzymes (C-terminal)"/>
    <property type="match status" value="1"/>
</dbReference>
<keyword evidence="6" id="KW-0004">4Fe-4S</keyword>
<accession>A0AAF0DUX2</accession>
<evidence type="ECO:0000256" key="11">
    <source>
        <dbReference type="ARBA" id="ARBA00023014"/>
    </source>
</evidence>
<dbReference type="GO" id="GO:0000701">
    <property type="term" value="F:purine-specific mismatch base pair DNA N-glycosylase activity"/>
    <property type="evidence" value="ECO:0007669"/>
    <property type="project" value="UniProtKB-EC"/>
</dbReference>
<evidence type="ECO:0000313" key="16">
    <source>
        <dbReference type="EMBL" id="WFC95246.1"/>
    </source>
</evidence>
<evidence type="ECO:0000256" key="2">
    <source>
        <dbReference type="ARBA" id="ARBA00001966"/>
    </source>
</evidence>
<dbReference type="Proteomes" id="UP001216638">
    <property type="component" value="Chromosome 2"/>
</dbReference>
<evidence type="ECO:0000256" key="1">
    <source>
        <dbReference type="ARBA" id="ARBA00000843"/>
    </source>
</evidence>
<dbReference type="SUPFAM" id="SSF48150">
    <property type="entry name" value="DNA-glycosylase"/>
    <property type="match status" value="1"/>
</dbReference>
<organism evidence="16 17">
    <name type="scientific">Malassezia brasiliensis</name>
    <dbReference type="NCBI Taxonomy" id="1821822"/>
    <lineage>
        <taxon>Eukaryota</taxon>
        <taxon>Fungi</taxon>
        <taxon>Dikarya</taxon>
        <taxon>Basidiomycota</taxon>
        <taxon>Ustilaginomycotina</taxon>
        <taxon>Malasseziomycetes</taxon>
        <taxon>Malasseziales</taxon>
        <taxon>Malasseziaceae</taxon>
        <taxon>Malassezia</taxon>
    </lineage>
</organism>
<keyword evidence="12" id="KW-0234">DNA repair</keyword>
<dbReference type="InterPro" id="IPR011257">
    <property type="entry name" value="DNA_glycosylase"/>
</dbReference>
<evidence type="ECO:0000256" key="14">
    <source>
        <dbReference type="SAM" id="MobiDB-lite"/>
    </source>
</evidence>
<evidence type="ECO:0000313" key="17">
    <source>
        <dbReference type="Proteomes" id="UP001216638"/>
    </source>
</evidence>
<dbReference type="GO" id="GO:0032357">
    <property type="term" value="F:oxidized purine DNA binding"/>
    <property type="evidence" value="ECO:0007669"/>
    <property type="project" value="TreeGrafter"/>
</dbReference>
<name>A0AAF0DUX2_9BASI</name>
<dbReference type="GO" id="GO:0051539">
    <property type="term" value="F:4 iron, 4 sulfur cluster binding"/>
    <property type="evidence" value="ECO:0007669"/>
    <property type="project" value="UniProtKB-KW"/>
</dbReference>